<feature type="region of interest" description="Disordered" evidence="1">
    <location>
        <begin position="173"/>
        <end position="197"/>
    </location>
</feature>
<gene>
    <name evidence="2" type="ORF">SEMRO_175_G077110.1</name>
</gene>
<comment type="caution">
    <text evidence="2">The sequence shown here is derived from an EMBL/GenBank/DDBJ whole genome shotgun (WGS) entry which is preliminary data.</text>
</comment>
<dbReference type="EMBL" id="CAICTM010000174">
    <property type="protein sequence ID" value="CAB9503756.1"/>
    <property type="molecule type" value="Genomic_DNA"/>
</dbReference>
<keyword evidence="3" id="KW-1185">Reference proteome</keyword>
<evidence type="ECO:0000313" key="2">
    <source>
        <dbReference type="EMBL" id="CAB9503756.1"/>
    </source>
</evidence>
<evidence type="ECO:0000256" key="1">
    <source>
        <dbReference type="SAM" id="MobiDB-lite"/>
    </source>
</evidence>
<proteinExistence type="predicted"/>
<sequence>MVHFLRREDANDSSTVAARDGLSRAPYDYLPFSSLGLENQQQVVMDYMAGLKTGMYNKILSANACTGMDMTAVHTQCADVDIAAMPGDIMTHFNDTCNDNNSTFGEYSLSATFEASLDGTNSTSGAVRFGNIHVREFNRTVGDHPDCSEDGPPLSMDWAYIQLQPIPLSKYEAKKKRRRRRRLERRHQRLKLDDPDAPFPKVPNIEFTVPRIRGPLRRELLHLEFDVPFQDLVAAEQEVKRMAAQREESNTQSILAEKTQELVESAQRKLRRSFFFGYGRHTEISRNGRTNSSRQVSPSTQATTPIYDRRHPRRYKASTSEMVSNYYGGRRVPQAVY</sequence>
<dbReference type="Proteomes" id="UP001153069">
    <property type="component" value="Unassembled WGS sequence"/>
</dbReference>
<protein>
    <submittedName>
        <fullName evidence="2">Uncharacterized protein</fullName>
    </submittedName>
</protein>
<name>A0A9N8H7D4_9STRA</name>
<accession>A0A9N8H7D4</accession>
<dbReference type="AlphaFoldDB" id="A0A9N8H7D4"/>
<reference evidence="2" key="1">
    <citation type="submission" date="2020-06" db="EMBL/GenBank/DDBJ databases">
        <authorList>
            <consortium name="Plant Systems Biology data submission"/>
        </authorList>
    </citation>
    <scope>NUCLEOTIDE SEQUENCE</scope>
    <source>
        <strain evidence="2">D6</strain>
    </source>
</reference>
<feature type="compositionally biased region" description="Basic residues" evidence="1">
    <location>
        <begin position="173"/>
        <end position="189"/>
    </location>
</feature>
<feature type="compositionally biased region" description="Polar residues" evidence="1">
    <location>
        <begin position="287"/>
        <end position="304"/>
    </location>
</feature>
<organism evidence="2 3">
    <name type="scientific">Seminavis robusta</name>
    <dbReference type="NCBI Taxonomy" id="568900"/>
    <lineage>
        <taxon>Eukaryota</taxon>
        <taxon>Sar</taxon>
        <taxon>Stramenopiles</taxon>
        <taxon>Ochrophyta</taxon>
        <taxon>Bacillariophyta</taxon>
        <taxon>Bacillariophyceae</taxon>
        <taxon>Bacillariophycidae</taxon>
        <taxon>Naviculales</taxon>
        <taxon>Naviculaceae</taxon>
        <taxon>Seminavis</taxon>
    </lineage>
</organism>
<evidence type="ECO:0000313" key="3">
    <source>
        <dbReference type="Proteomes" id="UP001153069"/>
    </source>
</evidence>
<feature type="region of interest" description="Disordered" evidence="1">
    <location>
        <begin position="285"/>
        <end position="321"/>
    </location>
</feature>